<dbReference type="SFLD" id="SFLDF00281">
    <property type="entry name" value="FeMo_cofactor_biosynthesis_pro"/>
    <property type="match status" value="1"/>
</dbReference>
<dbReference type="PROSITE" id="PS51918">
    <property type="entry name" value="RADICAL_SAM"/>
    <property type="match status" value="1"/>
</dbReference>
<keyword evidence="10 13" id="KW-0535">Nitrogen fixation</keyword>
<evidence type="ECO:0000256" key="10">
    <source>
        <dbReference type="ARBA" id="ARBA00023231"/>
    </source>
</evidence>
<dbReference type="PROSITE" id="PS00699">
    <property type="entry name" value="NITROGENASE_1_1"/>
    <property type="match status" value="1"/>
</dbReference>
<dbReference type="SFLD" id="SFLDG01067">
    <property type="entry name" value="SPASM/twitch_domain_containing"/>
    <property type="match status" value="1"/>
</dbReference>
<evidence type="ECO:0000256" key="9">
    <source>
        <dbReference type="ARBA" id="ARBA00023014"/>
    </source>
</evidence>
<evidence type="ECO:0000259" key="14">
    <source>
        <dbReference type="PROSITE" id="PS51918"/>
    </source>
</evidence>
<dbReference type="Pfam" id="PF00148">
    <property type="entry name" value="Oxidored_nitro"/>
    <property type="match status" value="1"/>
</dbReference>
<keyword evidence="8" id="KW-0408">Iron</keyword>
<dbReference type="GO" id="GO:0051539">
    <property type="term" value="F:4 iron, 4 sulfur cluster binding"/>
    <property type="evidence" value="ECO:0007669"/>
    <property type="project" value="UniProtKB-KW"/>
</dbReference>
<dbReference type="InterPro" id="IPR005980">
    <property type="entry name" value="Nase_CF_NifB"/>
</dbReference>
<dbReference type="SUPFAM" id="SSF102114">
    <property type="entry name" value="Radical SAM enzymes"/>
    <property type="match status" value="1"/>
</dbReference>
<dbReference type="CDD" id="cd00852">
    <property type="entry name" value="NifB"/>
    <property type="match status" value="1"/>
</dbReference>
<dbReference type="InterPro" id="IPR036105">
    <property type="entry name" value="DiNase_FeMo-co_biosyn_sf"/>
</dbReference>
<dbReference type="CDD" id="cd01335">
    <property type="entry name" value="Radical_SAM"/>
    <property type="match status" value="1"/>
</dbReference>
<evidence type="ECO:0000256" key="12">
    <source>
        <dbReference type="ARBA" id="ARBA00032102"/>
    </source>
</evidence>
<keyword evidence="9" id="KW-0411">Iron-sulfur</keyword>
<dbReference type="AlphaFoldDB" id="A0A212L7J6"/>
<feature type="domain" description="Radical SAM core" evidence="14">
    <location>
        <begin position="509"/>
        <end position="751"/>
    </location>
</feature>
<proteinExistence type="inferred from homology"/>
<evidence type="ECO:0000256" key="1">
    <source>
        <dbReference type="ARBA" id="ARBA00001966"/>
    </source>
</evidence>
<dbReference type="InterPro" id="IPR000385">
    <property type="entry name" value="MoaA_NifB_PqqE_Fe-S-bd_CS"/>
</dbReference>
<evidence type="ECO:0000313" key="15">
    <source>
        <dbReference type="EMBL" id="SCM73554.1"/>
    </source>
</evidence>
<dbReference type="InterPro" id="IPR006638">
    <property type="entry name" value="Elp3/MiaA/NifB-like_rSAM"/>
</dbReference>
<dbReference type="UniPathway" id="UPA00782"/>
<dbReference type="Gene3D" id="1.20.89.10">
    <property type="entry name" value="Nitrogenase Molybdenum-iron Protein, subunit B, domain 4"/>
    <property type="match status" value="1"/>
</dbReference>
<dbReference type="Gene3D" id="3.30.420.130">
    <property type="entry name" value="Dinitrogenase iron-molybdenum cofactor biosynthesis domain"/>
    <property type="match status" value="1"/>
</dbReference>
<protein>
    <recommendedName>
        <fullName evidence="4">FeMo cofactor biosynthesis protein NifB</fullName>
    </recommendedName>
    <alternativeName>
        <fullName evidence="12">Nitrogenase cofactor maturase NifB</fullName>
    </alternativeName>
    <alternativeName>
        <fullName evidence="11">Radical SAM assemblase NifB</fullName>
    </alternativeName>
</protein>
<dbReference type="PANTHER" id="PTHR33712">
    <property type="entry name" value="LIGHT-INDEPENDENT PROTOCHLOROPHYLLIDE REDUCTASE SUBUNIT B"/>
    <property type="match status" value="1"/>
</dbReference>
<evidence type="ECO:0000256" key="5">
    <source>
        <dbReference type="ARBA" id="ARBA00022485"/>
    </source>
</evidence>
<evidence type="ECO:0000256" key="4">
    <source>
        <dbReference type="ARBA" id="ARBA00021702"/>
    </source>
</evidence>
<evidence type="ECO:0000256" key="11">
    <source>
        <dbReference type="ARBA" id="ARBA00030926"/>
    </source>
</evidence>
<reference evidence="15" key="1">
    <citation type="submission" date="2016-08" db="EMBL/GenBank/DDBJ databases">
        <authorList>
            <person name="Seilhamer J.J."/>
        </authorList>
    </citation>
    <scope>NUCLEOTIDE SEQUENCE</scope>
    <source>
        <strain evidence="15">86-1</strain>
    </source>
</reference>
<dbReference type="SMART" id="SM00729">
    <property type="entry name" value="Elp3"/>
    <property type="match status" value="1"/>
</dbReference>
<dbReference type="InterPro" id="IPR034165">
    <property type="entry name" value="NifB_C"/>
</dbReference>
<dbReference type="GO" id="GO:0016163">
    <property type="term" value="F:nitrogenase activity"/>
    <property type="evidence" value="ECO:0007669"/>
    <property type="project" value="InterPro"/>
</dbReference>
<dbReference type="InterPro" id="IPR003731">
    <property type="entry name" value="Di-Nase_FeMo-co_biosynth"/>
</dbReference>
<dbReference type="InterPro" id="IPR000318">
    <property type="entry name" value="Nase_comp1_CS"/>
</dbReference>
<comment type="cofactor">
    <cofactor evidence="1">
        <name>[4Fe-4S] cluster</name>
        <dbReference type="ChEBI" id="CHEBI:49883"/>
    </cofactor>
</comment>
<accession>A0A212L7J6</accession>
<keyword evidence="5" id="KW-0004">4Fe-4S</keyword>
<dbReference type="SFLD" id="SFLDG01068">
    <property type="entry name" value="FeMo_cofactor_biosynthesis_pro"/>
    <property type="match status" value="1"/>
</dbReference>
<dbReference type="SUPFAM" id="SSF53807">
    <property type="entry name" value="Helical backbone' metal receptor"/>
    <property type="match status" value="1"/>
</dbReference>
<dbReference type="EMBL" id="FMJC01000002">
    <property type="protein sequence ID" value="SCM73554.1"/>
    <property type="molecule type" value="Genomic_DNA"/>
</dbReference>
<name>A0A212L7J6_9BACT</name>
<dbReference type="SUPFAM" id="SSF53146">
    <property type="entry name" value="Nitrogenase accessory factor-like"/>
    <property type="match status" value="1"/>
</dbReference>
<dbReference type="InterPro" id="IPR058240">
    <property type="entry name" value="rSAM_sf"/>
</dbReference>
<comment type="similarity">
    <text evidence="3 13">Belongs to the NifD/NifK/NifE/NifN family.</text>
</comment>
<dbReference type="Gene3D" id="3.20.20.70">
    <property type="entry name" value="Aldolase class I"/>
    <property type="match status" value="1"/>
</dbReference>
<dbReference type="PROSITE" id="PS01305">
    <property type="entry name" value="MOAA_NIFB_PQQE"/>
    <property type="match status" value="1"/>
</dbReference>
<evidence type="ECO:0000256" key="3">
    <source>
        <dbReference type="ARBA" id="ARBA00011002"/>
    </source>
</evidence>
<dbReference type="InterPro" id="IPR050152">
    <property type="entry name" value="ChlB/BchB/BchZ"/>
</dbReference>
<evidence type="ECO:0000256" key="2">
    <source>
        <dbReference type="ARBA" id="ARBA00003522"/>
    </source>
</evidence>
<dbReference type="InterPro" id="IPR007197">
    <property type="entry name" value="rSAM"/>
</dbReference>
<comment type="function">
    <text evidence="2">Involved in the biosynthesis of the iron-molybdenum cofactor (FeMo-co or M-cluster) found in the dinitrogenase enzyme of the nitrogenase complex in nitrogen-fixing microorganisms. NifB catalyzes the crucial step of radical SAM-dependent carbide insertion that occurs concomitant with the insertion of a 9th sulfur and the rearrangement/coupling of two [4Fe-4S] clusters into a [8Fe-9S-C] cluster, the precursor to the M-cluster.</text>
</comment>
<dbReference type="PANTHER" id="PTHR33712:SF7">
    <property type="entry name" value="LIGHT-INDEPENDENT PROTOCHLOROPHYLLIDE REDUCTASE SUBUNIT B"/>
    <property type="match status" value="1"/>
</dbReference>
<evidence type="ECO:0000256" key="6">
    <source>
        <dbReference type="ARBA" id="ARBA00022691"/>
    </source>
</evidence>
<organism evidence="15">
    <name type="scientific">uncultured Desulfovibrio sp</name>
    <dbReference type="NCBI Taxonomy" id="167968"/>
    <lineage>
        <taxon>Bacteria</taxon>
        <taxon>Pseudomonadati</taxon>
        <taxon>Thermodesulfobacteriota</taxon>
        <taxon>Desulfovibrionia</taxon>
        <taxon>Desulfovibrionales</taxon>
        <taxon>Desulfovibrionaceae</taxon>
        <taxon>Desulfovibrio</taxon>
        <taxon>environmental samples</taxon>
    </lineage>
</organism>
<dbReference type="GO" id="GO:0046872">
    <property type="term" value="F:metal ion binding"/>
    <property type="evidence" value="ECO:0007669"/>
    <property type="project" value="UniProtKB-KW"/>
</dbReference>
<evidence type="ECO:0000256" key="8">
    <source>
        <dbReference type="ARBA" id="ARBA00023004"/>
    </source>
</evidence>
<evidence type="ECO:0000256" key="7">
    <source>
        <dbReference type="ARBA" id="ARBA00022723"/>
    </source>
</evidence>
<keyword evidence="7" id="KW-0479">Metal-binding</keyword>
<dbReference type="Gene3D" id="3.40.50.1980">
    <property type="entry name" value="Nitrogenase molybdenum iron protein domain"/>
    <property type="match status" value="3"/>
</dbReference>
<dbReference type="Pfam" id="PF02579">
    <property type="entry name" value="Nitro_FeMo-Co"/>
    <property type="match status" value="1"/>
</dbReference>
<dbReference type="InterPro" id="IPR013785">
    <property type="entry name" value="Aldolase_TIM"/>
</dbReference>
<gene>
    <name evidence="15" type="ORF">KL86DES1_21369</name>
</gene>
<dbReference type="InterPro" id="IPR000510">
    <property type="entry name" value="Nase/OxRdtase_comp1"/>
</dbReference>
<dbReference type="SFLD" id="SFLDS00029">
    <property type="entry name" value="Radical_SAM"/>
    <property type="match status" value="1"/>
</dbReference>
<sequence>MSANLVNLNTNPCKMCMPLGAATAFYGIRKCMTILHGSQGCSTYIRRHMATHYNEPVDIASSSLTEEGTVFGGAKNLIKGLENLIRLYDPEVIGIATTCLAETIGEDVPAIIRDFYESHPDVKAAIISVASPGYGGSQYEGFFRALHAVVRQVPMNPTPNGRVNIITGHLSAADTRALKALLDASGLGYVLLPDLSQNLDGGHEETYNRLPQHGTTLEDIALMAGARITLELAPFCPEEYSPGAYLREAHGVPLLRMGLPVGLSLSDAFVSTLEALGGQMPHSVRQDRARHLDAMIDAHKYNAQCRAAIFGEPDMVHALTHACCENGVTPVVVATGARCPGLDAALRPILTKAAETQFVESFDILDFADFTAIENALLHHDVNLMIGNGDGRRIEERRHIPLLRYGFPIHDRMGGQRTRLVLYDGATSLMESTANAMLARTEVSFREELFHKYYREEEEKNANTPISDLTCSPVEPQAVPHTARPAPSPAVPSISERTASHPCFSCGACSTSARLHLPIAPLCNLSCNYCLRKYDCPNESRPGVTTAVLSPQQAFERFIEVRRDMPNLTVVGIAGPGDSLANAEATFRTLEMIRAEDPAITFCMSTNGLALPEFVEDMKRVGVSHATVTINAVDPAIGARVYRYAEFNGKRYTGETAAGLLLANQLAGLRALTAAGIVCKVNTVLLKGINDHHIPEVVETVRDLGAHMTNIMQLIPVKGSAFEHMPLVSNKELTDMRKRCEPTLKQMYHCKQCRADAIGLLGDDRSIDYRPVKIDAGLAAIPAQIPAPAQIQAPAAAMKPAASPAPIARRIRIAVASKTGGTVDQHFGQADQFFIYESDGQQASFVETRSVSRYCKGMDDCGEKTGRMDGILAAVEDCEGVVALRIGASPLEKLQNRGISVFTRYEKVDTAVNEAARALCG</sequence>
<dbReference type="GO" id="GO:0032324">
    <property type="term" value="P:molybdopterin cofactor biosynthetic process"/>
    <property type="evidence" value="ECO:0007669"/>
    <property type="project" value="UniProtKB-ARBA"/>
</dbReference>
<dbReference type="RefSeq" id="WP_179980742.1">
    <property type="nucleotide sequence ID" value="NZ_LT608333.1"/>
</dbReference>
<dbReference type="NCBIfam" id="TIGR01290">
    <property type="entry name" value="nifB"/>
    <property type="match status" value="1"/>
</dbReference>
<dbReference type="Pfam" id="PF04055">
    <property type="entry name" value="Radical_SAM"/>
    <property type="match status" value="1"/>
</dbReference>
<keyword evidence="6" id="KW-0949">S-adenosyl-L-methionine</keyword>
<evidence type="ECO:0000256" key="13">
    <source>
        <dbReference type="RuleBase" id="RU004021"/>
    </source>
</evidence>